<keyword evidence="3" id="KW-0813">Transport</keyword>
<dbReference type="InterPro" id="IPR013057">
    <property type="entry name" value="AA_transpt_TM"/>
</dbReference>
<dbReference type="InParanoid" id="A0A6P8HBP2"/>
<dbReference type="Pfam" id="PF01490">
    <property type="entry name" value="Aa_trans"/>
    <property type="match status" value="1"/>
</dbReference>
<evidence type="ECO:0000313" key="11">
    <source>
        <dbReference type="Proteomes" id="UP000515163"/>
    </source>
</evidence>
<evidence type="ECO:0000256" key="1">
    <source>
        <dbReference type="ARBA" id="ARBA00004439"/>
    </source>
</evidence>
<dbReference type="OrthoDB" id="5990002at2759"/>
<dbReference type="AlphaFoldDB" id="A0A6P8HBP2"/>
<keyword evidence="11" id="KW-1185">Reference proteome</keyword>
<reference evidence="12" key="1">
    <citation type="submission" date="2025-08" db="UniProtKB">
        <authorList>
            <consortium name="RefSeq"/>
        </authorList>
    </citation>
    <scope>IDENTIFICATION</scope>
    <source>
        <tissue evidence="12">Tentacle</tissue>
    </source>
</reference>
<dbReference type="RefSeq" id="XP_031549910.1">
    <property type="nucleotide sequence ID" value="XM_031694050.1"/>
</dbReference>
<evidence type="ECO:0000256" key="6">
    <source>
        <dbReference type="ARBA" id="ARBA00022989"/>
    </source>
</evidence>
<organism evidence="11 12">
    <name type="scientific">Actinia tenebrosa</name>
    <name type="common">Australian red waratah sea anemone</name>
    <dbReference type="NCBI Taxonomy" id="6105"/>
    <lineage>
        <taxon>Eukaryota</taxon>
        <taxon>Metazoa</taxon>
        <taxon>Cnidaria</taxon>
        <taxon>Anthozoa</taxon>
        <taxon>Hexacorallia</taxon>
        <taxon>Actiniaria</taxon>
        <taxon>Actiniidae</taxon>
        <taxon>Actinia</taxon>
    </lineage>
</organism>
<dbReference type="PANTHER" id="PTHR22950:SF689">
    <property type="entry name" value="VESICULAR INHIBITORY AMINO ACID TRANSPORTER"/>
    <property type="match status" value="1"/>
</dbReference>
<evidence type="ECO:0000313" key="12">
    <source>
        <dbReference type="RefSeq" id="XP_031549910.1"/>
    </source>
</evidence>
<protein>
    <submittedName>
        <fullName evidence="12">Vesicular inhibitory amino acid transporter-like</fullName>
    </submittedName>
</protein>
<dbReference type="KEGG" id="aten:116287376"/>
<dbReference type="PANTHER" id="PTHR22950">
    <property type="entry name" value="AMINO ACID TRANSPORTER"/>
    <property type="match status" value="1"/>
</dbReference>
<keyword evidence="4 9" id="KW-0812">Transmembrane</keyword>
<dbReference type="GO" id="GO:0006836">
    <property type="term" value="P:neurotransmitter transport"/>
    <property type="evidence" value="ECO:0007669"/>
    <property type="project" value="UniProtKB-KW"/>
</dbReference>
<name>A0A6P8HBP2_ACTTE</name>
<gene>
    <name evidence="12" type="primary">LOC116287376</name>
</gene>
<evidence type="ECO:0000256" key="4">
    <source>
        <dbReference type="ARBA" id="ARBA00022692"/>
    </source>
</evidence>
<evidence type="ECO:0000256" key="5">
    <source>
        <dbReference type="ARBA" id="ARBA00022775"/>
    </source>
</evidence>
<dbReference type="GeneID" id="116287376"/>
<accession>A0A6P8HBP2</accession>
<proteinExistence type="inferred from homology"/>
<comment type="subcellular location">
    <subcellularLocation>
        <location evidence="1">Cytoplasmic vesicle membrane</location>
        <topology evidence="1">Multi-pass membrane protein</topology>
    </subcellularLocation>
</comment>
<dbReference type="GO" id="GO:0015179">
    <property type="term" value="F:L-amino acid transmembrane transporter activity"/>
    <property type="evidence" value="ECO:0007669"/>
    <property type="project" value="TreeGrafter"/>
</dbReference>
<feature type="transmembrane region" description="Helical" evidence="9">
    <location>
        <begin position="163"/>
        <end position="182"/>
    </location>
</feature>
<evidence type="ECO:0000256" key="3">
    <source>
        <dbReference type="ARBA" id="ARBA00022448"/>
    </source>
</evidence>
<keyword evidence="7 9" id="KW-0472">Membrane</keyword>
<evidence type="ECO:0000256" key="2">
    <source>
        <dbReference type="ARBA" id="ARBA00008066"/>
    </source>
</evidence>
<sequence length="186" mass="20464">MAIELLSFKQLQTFNNNDKADMERTEADKNPRFTANREILSFDNLASSRNSVGASGDENLDDTDIVTVEEIAPHTTKMSSWKAAANFICDIEGIGLLSLPYAILKGGIASLIALLVVPIICHYTGVAMIECLYEEDNEKRKIRVRSTVEDLGEASFPKYGKKLVIILQSIGLLMVSTSYLVLSGIM</sequence>
<dbReference type="GO" id="GO:0005774">
    <property type="term" value="C:vacuolar membrane"/>
    <property type="evidence" value="ECO:0007669"/>
    <property type="project" value="TreeGrafter"/>
</dbReference>
<evidence type="ECO:0000256" key="8">
    <source>
        <dbReference type="ARBA" id="ARBA00023329"/>
    </source>
</evidence>
<feature type="domain" description="Amino acid transporter transmembrane" evidence="10">
    <location>
        <begin position="77"/>
        <end position="185"/>
    </location>
</feature>
<evidence type="ECO:0000256" key="7">
    <source>
        <dbReference type="ARBA" id="ARBA00023136"/>
    </source>
</evidence>
<dbReference type="Proteomes" id="UP000515163">
    <property type="component" value="Unplaced"/>
</dbReference>
<keyword evidence="8" id="KW-0968">Cytoplasmic vesicle</keyword>
<keyword evidence="5" id="KW-0532">Neurotransmitter transport</keyword>
<comment type="similarity">
    <text evidence="2">Belongs to the amino acid/polyamine transporter 2 family.</text>
</comment>
<evidence type="ECO:0000256" key="9">
    <source>
        <dbReference type="SAM" id="Phobius"/>
    </source>
</evidence>
<feature type="transmembrane region" description="Helical" evidence="9">
    <location>
        <begin position="109"/>
        <end position="133"/>
    </location>
</feature>
<dbReference type="GO" id="GO:0030659">
    <property type="term" value="C:cytoplasmic vesicle membrane"/>
    <property type="evidence" value="ECO:0007669"/>
    <property type="project" value="UniProtKB-SubCell"/>
</dbReference>
<keyword evidence="6 9" id="KW-1133">Transmembrane helix</keyword>
<evidence type="ECO:0000259" key="10">
    <source>
        <dbReference type="Pfam" id="PF01490"/>
    </source>
</evidence>